<name>A0A3B0MTV3_THEAN</name>
<dbReference type="EMBL" id="UIVS01000003">
    <property type="protein sequence ID" value="SVP92912.1"/>
    <property type="molecule type" value="Genomic_DNA"/>
</dbReference>
<gene>
    <name evidence="3" type="ORF">TAT_000274800</name>
    <name evidence="2" type="ORF">TAV_000271000</name>
</gene>
<dbReference type="EMBL" id="UIVT01000003">
    <property type="protein sequence ID" value="SVP93754.1"/>
    <property type="molecule type" value="Genomic_DNA"/>
</dbReference>
<dbReference type="Gene3D" id="3.40.50.2060">
    <property type="match status" value="1"/>
</dbReference>
<comment type="similarity">
    <text evidence="1">Belongs to the STXBP/unc-18/SEC1 family.</text>
</comment>
<dbReference type="GO" id="GO:0016192">
    <property type="term" value="P:vesicle-mediated transport"/>
    <property type="evidence" value="ECO:0007669"/>
    <property type="project" value="InterPro"/>
</dbReference>
<dbReference type="InterPro" id="IPR043127">
    <property type="entry name" value="Sec-1-like_dom3a"/>
</dbReference>
<dbReference type="Gene3D" id="3.90.830.10">
    <property type="entry name" value="Syntaxin Binding Protein 1, Chain A, domain 2"/>
    <property type="match status" value="1"/>
</dbReference>
<dbReference type="InterPro" id="IPR001619">
    <property type="entry name" value="Sec1-like"/>
</dbReference>
<sequence length="614" mass="70250">MDEKSPYEFDDLVSLMQENFSSIIEKVKGLKILVLDNTTSKIISLVLTHSYLLQNEVLLTLNINSLNLDPGGISVDDGSDRLISGSDPNLRHLKSVFVIEPNVDNVNKLCSELKCPTFKSYHLFFTNKLDEGFLEILARADQFNIVNGVYEYFIDINILHTNLFTINNTPPAININTNNTANMFSLNMADTDKLDIRMMKCVNSLFSVCCLLNQIPTIVYKRNDVISQTLSNKLQMLFNNNNLNLQSILQQYNKYNNKLTGVEGVGCVLLILDRKDDLVVPLMNQWTYRAMIHELIGINNNKVVVDDSEFVLNDQFFNSHIFHEFIHVEEDLNTLISHNKLNTINTVNTVNTSINVGGNTMNTINKVDGVNTTSMVENVLENLPEKNRMINDVMKHVKILHELSKIIQKNKLLDSGLLEQDIATNRRNTLNDVIEYITDKNNSYYEKVRIALLFVLTCNESVKIKKVKDYLIMGKMNELVALVDRASDLIKGKRRMNKEEFTLSTLKDKITKVSLDTQSPYLQFKSNLYTTTYNLIRGKLDTEMYTMVPSAYDLGYTLKHKPASVTHYNNYTNYLTISMTNTNINKSNKSNNMVDGIDLGNNIYSWRSNLWRIL</sequence>
<dbReference type="PIRSF" id="PIRSF005715">
    <property type="entry name" value="VPS45_Sec1"/>
    <property type="match status" value="1"/>
</dbReference>
<dbReference type="Gene3D" id="3.40.50.1910">
    <property type="match status" value="1"/>
</dbReference>
<dbReference type="AlphaFoldDB" id="A0A3B0MTV3"/>
<protein>
    <submittedName>
        <fullName evidence="2">Sec1 family protein, putative</fullName>
    </submittedName>
</protein>
<dbReference type="PANTHER" id="PTHR11679">
    <property type="entry name" value="VESICLE PROTEIN SORTING-ASSOCIATED"/>
    <property type="match status" value="1"/>
</dbReference>
<evidence type="ECO:0000313" key="3">
    <source>
        <dbReference type="EMBL" id="SVP93754.1"/>
    </source>
</evidence>
<dbReference type="SUPFAM" id="SSF56815">
    <property type="entry name" value="Sec1/munc18-like (SM) proteins"/>
    <property type="match status" value="1"/>
</dbReference>
<organism evidence="2">
    <name type="scientific">Theileria annulata</name>
    <dbReference type="NCBI Taxonomy" id="5874"/>
    <lineage>
        <taxon>Eukaryota</taxon>
        <taxon>Sar</taxon>
        <taxon>Alveolata</taxon>
        <taxon>Apicomplexa</taxon>
        <taxon>Aconoidasida</taxon>
        <taxon>Piroplasmida</taxon>
        <taxon>Theileriidae</taxon>
        <taxon>Theileria</taxon>
    </lineage>
</organism>
<dbReference type="Gene3D" id="1.25.40.60">
    <property type="match status" value="1"/>
</dbReference>
<evidence type="ECO:0000313" key="2">
    <source>
        <dbReference type="EMBL" id="SVP92912.1"/>
    </source>
</evidence>
<proteinExistence type="inferred from homology"/>
<dbReference type="Pfam" id="PF00995">
    <property type="entry name" value="Sec1"/>
    <property type="match status" value="1"/>
</dbReference>
<dbReference type="InterPro" id="IPR027482">
    <property type="entry name" value="Sec1-like_dom2"/>
</dbReference>
<evidence type="ECO:0000256" key="1">
    <source>
        <dbReference type="ARBA" id="ARBA00009884"/>
    </source>
</evidence>
<reference evidence="2" key="1">
    <citation type="submission" date="2018-07" db="EMBL/GenBank/DDBJ databases">
        <authorList>
            <person name="Quirk P.G."/>
            <person name="Krulwich T.A."/>
        </authorList>
    </citation>
    <scope>NUCLEOTIDE SEQUENCE</scope>
    <source>
        <strain evidence="2">Anand</strain>
    </source>
</reference>
<dbReference type="InterPro" id="IPR036045">
    <property type="entry name" value="Sec1-like_sf"/>
</dbReference>
<accession>A0A3B0MTV3</accession>
<dbReference type="VEuPathDB" id="PiroplasmaDB:TA18620"/>
<dbReference type="InterPro" id="IPR043154">
    <property type="entry name" value="Sec-1-like_dom1"/>
</dbReference>